<name>A0A075AVE7_ROZAC</name>
<organism evidence="1 2">
    <name type="scientific">Rozella allomycis (strain CSF55)</name>
    <dbReference type="NCBI Taxonomy" id="988480"/>
    <lineage>
        <taxon>Eukaryota</taxon>
        <taxon>Fungi</taxon>
        <taxon>Fungi incertae sedis</taxon>
        <taxon>Cryptomycota</taxon>
        <taxon>Cryptomycota incertae sedis</taxon>
        <taxon>Rozella</taxon>
    </lineage>
</organism>
<dbReference type="EMBL" id="KE560964">
    <property type="protein sequence ID" value="EPZ34301.1"/>
    <property type="molecule type" value="Genomic_DNA"/>
</dbReference>
<proteinExistence type="predicted"/>
<dbReference type="HOGENOM" id="CLU_3260795_0_0_1"/>
<dbReference type="Gene3D" id="3.40.50.2000">
    <property type="entry name" value="Glycogen Phosphorylase B"/>
    <property type="match status" value="1"/>
</dbReference>
<keyword evidence="2" id="KW-1185">Reference proteome</keyword>
<evidence type="ECO:0000313" key="1">
    <source>
        <dbReference type="EMBL" id="EPZ34301.1"/>
    </source>
</evidence>
<dbReference type="AlphaFoldDB" id="A0A075AVE7"/>
<evidence type="ECO:0000313" key="2">
    <source>
        <dbReference type="Proteomes" id="UP000030755"/>
    </source>
</evidence>
<evidence type="ECO:0008006" key="3">
    <source>
        <dbReference type="Google" id="ProtNLM"/>
    </source>
</evidence>
<accession>A0A075AVE7</accession>
<sequence>MECMRAKKKCIAVVNESLMDNHQNELVSALSKKGLIVKSSIA</sequence>
<gene>
    <name evidence="1" type="ORF">O9G_005157</name>
</gene>
<reference evidence="1 2" key="1">
    <citation type="journal article" date="2013" name="Curr. Biol.">
        <title>Shared signatures of parasitism and phylogenomics unite Cryptomycota and microsporidia.</title>
        <authorList>
            <person name="James T.Y."/>
            <person name="Pelin A."/>
            <person name="Bonen L."/>
            <person name="Ahrendt S."/>
            <person name="Sain D."/>
            <person name="Corradi N."/>
            <person name="Stajich J.E."/>
        </authorList>
    </citation>
    <scope>NUCLEOTIDE SEQUENCE [LARGE SCALE GENOMIC DNA]</scope>
    <source>
        <strain evidence="1 2">CSF55</strain>
    </source>
</reference>
<dbReference type="Proteomes" id="UP000030755">
    <property type="component" value="Unassembled WGS sequence"/>
</dbReference>
<protein>
    <recommendedName>
        <fullName evidence="3">N-acetylglucosaminyldiphosphodolichol N-acetylglucosaminyltransferase</fullName>
    </recommendedName>
</protein>
<dbReference type="OrthoDB" id="20273at2759"/>